<evidence type="ECO:0000256" key="7">
    <source>
        <dbReference type="ARBA" id="ARBA00022670"/>
    </source>
</evidence>
<keyword evidence="8" id="KW-0328">Glycosyltransferase</keyword>
<comment type="subcellular location">
    <subcellularLocation>
        <location evidence="1">Cell membrane</location>
    </subcellularLocation>
</comment>
<keyword evidence="6" id="KW-0121">Carboxypeptidase</keyword>
<dbReference type="GO" id="GO:0008360">
    <property type="term" value="P:regulation of cell shape"/>
    <property type="evidence" value="ECO:0007669"/>
    <property type="project" value="UniProtKB-KW"/>
</dbReference>
<evidence type="ECO:0000256" key="5">
    <source>
        <dbReference type="ARBA" id="ARBA00022475"/>
    </source>
</evidence>
<dbReference type="AlphaFoldDB" id="A0A4R6TNE0"/>
<evidence type="ECO:0000256" key="3">
    <source>
        <dbReference type="ARBA" id="ARBA00007090"/>
    </source>
</evidence>
<keyword evidence="18" id="KW-0812">Transmembrane</keyword>
<evidence type="ECO:0000259" key="19">
    <source>
        <dbReference type="Pfam" id="PF00905"/>
    </source>
</evidence>
<evidence type="ECO:0000256" key="8">
    <source>
        <dbReference type="ARBA" id="ARBA00022676"/>
    </source>
</evidence>
<feature type="transmembrane region" description="Helical" evidence="18">
    <location>
        <begin position="33"/>
        <end position="57"/>
    </location>
</feature>
<keyword evidence="13 18" id="KW-0472">Membrane</keyword>
<keyword evidence="12" id="KW-0573">Peptidoglycan synthesis</keyword>
<dbReference type="InterPro" id="IPR001460">
    <property type="entry name" value="PCN-bd_Tpept"/>
</dbReference>
<dbReference type="Pfam" id="PF00912">
    <property type="entry name" value="Transgly"/>
    <property type="match status" value="1"/>
</dbReference>
<dbReference type="GO" id="GO:0006508">
    <property type="term" value="P:proteolysis"/>
    <property type="evidence" value="ECO:0007669"/>
    <property type="project" value="UniProtKB-KW"/>
</dbReference>
<dbReference type="InterPro" id="IPR001264">
    <property type="entry name" value="Glyco_trans_51"/>
</dbReference>
<keyword evidence="18" id="KW-1133">Transmembrane helix</keyword>
<dbReference type="Gene3D" id="3.40.710.10">
    <property type="entry name" value="DD-peptidase/beta-lactamase superfamily"/>
    <property type="match status" value="2"/>
</dbReference>
<dbReference type="Pfam" id="PF00905">
    <property type="entry name" value="Transpeptidase"/>
    <property type="match status" value="1"/>
</dbReference>
<keyword evidence="10" id="KW-0378">Hydrolase</keyword>
<comment type="caution">
    <text evidence="21">The sequence shown here is derived from an EMBL/GenBank/DDBJ whole genome shotgun (WGS) entry which is preliminary data.</text>
</comment>
<keyword evidence="11" id="KW-0133">Cell shape</keyword>
<dbReference type="GO" id="GO:0030288">
    <property type="term" value="C:outer membrane-bounded periplasmic space"/>
    <property type="evidence" value="ECO:0007669"/>
    <property type="project" value="TreeGrafter"/>
</dbReference>
<dbReference type="GO" id="GO:0009252">
    <property type="term" value="P:peptidoglycan biosynthetic process"/>
    <property type="evidence" value="ECO:0007669"/>
    <property type="project" value="UniProtKB-KW"/>
</dbReference>
<evidence type="ECO:0000256" key="13">
    <source>
        <dbReference type="ARBA" id="ARBA00023136"/>
    </source>
</evidence>
<dbReference type="Gene3D" id="1.10.3810.10">
    <property type="entry name" value="Biosynthetic peptidoglycan transglycosylase-like"/>
    <property type="match status" value="1"/>
</dbReference>
<comment type="similarity">
    <text evidence="4">In the N-terminal section; belongs to the glycosyltransferase 51 family.</text>
</comment>
<keyword evidence="22" id="KW-1185">Reference proteome</keyword>
<comment type="catalytic activity">
    <reaction evidence="17">
        <text>[GlcNAc-(1-&gt;4)-Mur2Ac(oyl-L-Ala-gamma-D-Glu-L-Lys-D-Ala-D-Ala)](n)-di-trans,octa-cis-undecaprenyl diphosphate + beta-D-GlcNAc-(1-&gt;4)-Mur2Ac(oyl-L-Ala-gamma-D-Glu-L-Lys-D-Ala-D-Ala)-di-trans,octa-cis-undecaprenyl diphosphate = [GlcNAc-(1-&gt;4)-Mur2Ac(oyl-L-Ala-gamma-D-Glu-L-Lys-D-Ala-D-Ala)](n+1)-di-trans,octa-cis-undecaprenyl diphosphate + di-trans,octa-cis-undecaprenyl diphosphate + H(+)</text>
        <dbReference type="Rhea" id="RHEA:23708"/>
        <dbReference type="Rhea" id="RHEA-COMP:9602"/>
        <dbReference type="Rhea" id="RHEA-COMP:9603"/>
        <dbReference type="ChEBI" id="CHEBI:15378"/>
        <dbReference type="ChEBI" id="CHEBI:58405"/>
        <dbReference type="ChEBI" id="CHEBI:60033"/>
        <dbReference type="ChEBI" id="CHEBI:78435"/>
        <dbReference type="EC" id="2.4.99.28"/>
    </reaction>
</comment>
<feature type="domain" description="Penicillin-binding protein transpeptidase" evidence="19">
    <location>
        <begin position="438"/>
        <end position="674"/>
    </location>
</feature>
<dbReference type="InterPro" id="IPR012338">
    <property type="entry name" value="Beta-lactam/transpept-like"/>
</dbReference>
<dbReference type="InterPro" id="IPR050396">
    <property type="entry name" value="Glycosyltr_51/Transpeptidase"/>
</dbReference>
<evidence type="ECO:0000256" key="17">
    <source>
        <dbReference type="ARBA" id="ARBA00049902"/>
    </source>
</evidence>
<organism evidence="21 22">
    <name type="scientific">Zeaxanthinibacter enoshimensis</name>
    <dbReference type="NCBI Taxonomy" id="392009"/>
    <lineage>
        <taxon>Bacteria</taxon>
        <taxon>Pseudomonadati</taxon>
        <taxon>Bacteroidota</taxon>
        <taxon>Flavobacteriia</taxon>
        <taxon>Flavobacteriales</taxon>
        <taxon>Flavobacteriaceae</taxon>
        <taxon>Zeaxanthinibacter</taxon>
    </lineage>
</organism>
<evidence type="ECO:0000256" key="4">
    <source>
        <dbReference type="ARBA" id="ARBA00007739"/>
    </source>
</evidence>
<reference evidence="21 22" key="1">
    <citation type="submission" date="2019-03" db="EMBL/GenBank/DDBJ databases">
        <title>Genomic Encyclopedia of Archaeal and Bacterial Type Strains, Phase II (KMG-II): from individual species to whole genera.</title>
        <authorList>
            <person name="Goeker M."/>
        </authorList>
    </citation>
    <scope>NUCLEOTIDE SEQUENCE [LARGE SCALE GENOMIC DNA]</scope>
    <source>
        <strain evidence="21 22">DSM 18435</strain>
    </source>
</reference>
<dbReference type="SUPFAM" id="SSF53955">
    <property type="entry name" value="Lysozyme-like"/>
    <property type="match status" value="1"/>
</dbReference>
<evidence type="ECO:0000256" key="16">
    <source>
        <dbReference type="ARBA" id="ARBA00034000"/>
    </source>
</evidence>
<evidence type="ECO:0000256" key="14">
    <source>
        <dbReference type="ARBA" id="ARBA00023268"/>
    </source>
</evidence>
<evidence type="ECO:0000313" key="22">
    <source>
        <dbReference type="Proteomes" id="UP000295468"/>
    </source>
</evidence>
<evidence type="ECO:0000256" key="15">
    <source>
        <dbReference type="ARBA" id="ARBA00023316"/>
    </source>
</evidence>
<evidence type="ECO:0000313" key="21">
    <source>
        <dbReference type="EMBL" id="TDQ30841.1"/>
    </source>
</evidence>
<dbReference type="InterPro" id="IPR023346">
    <property type="entry name" value="Lysozyme-like_dom_sf"/>
</dbReference>
<evidence type="ECO:0000259" key="20">
    <source>
        <dbReference type="Pfam" id="PF00912"/>
    </source>
</evidence>
<evidence type="ECO:0000256" key="6">
    <source>
        <dbReference type="ARBA" id="ARBA00022645"/>
    </source>
</evidence>
<sequence length="769" mass="86714">MSAVILLLCRCQEKAAKTMKNISKPQWRKISKYVFWAFVALSGLFITFMLSIYAGAWGSIPSEKTLSDLNYQKATEVYSADNVLIGKYYLFDRQPVTYEQLPANLINALVSIEDERFYQHKGIDYPSLLRVAIKTILLQDQSAGGGSTLSQQLVKNLYPREHNSKLGLVADKFREMMIARKLESIYTKEEILQHYLNTVSFGDNTFGIESAALKFYNKPASDLSTVESATLVGMLKATYAYNPRLFPDRSITRRNLVLLAMARNNHLEPSRLDSLQSLPLALDYREFDHDEGIAPYFREEVRKQLKRWAEDEQKNGREYNIYTSGLKVYTTLNYKMQQLAEAAMTEHMQKLQQQFEKSYGSKGPWDTDQELIKKAVRQSPVFRKLQESGLSEEEVMDSLSVKRSMTLPTWKGDTTIMASSIDSIRHLMKFLNVGSLGIDPQSGEVLTWIGGINYKYFKYDHISQSKRQVGSTFKPIVYTAALEAGVEPCKYYSAREVAYENMEGWSPGNSGDKDEAYLNYSMEEALSNSVNTVAVKVLEDAGIRRTLELAKKMGITADLPAQPSLALGTGSVSIPELAGAYASYVNDSRPVKPYLIRKVTTGKDSLLMEHTPDDPPAQAFSEQNRQLMLQMMKATVNKGTAARIRSTYGLRNDLAGKTGTTQNNKDAWFVAVSPELVHVSWVGLDRHEIGFRSTSLGQGANAALPMYAKLLSSMNNDASFNSITRARFRPPSDKVSRLLDCEPVKKDGFLKRLFTNPDKKKKKKFRSKE</sequence>
<keyword evidence="7" id="KW-0645">Protease</keyword>
<comment type="catalytic activity">
    <reaction evidence="16">
        <text>Preferential cleavage: (Ac)2-L-Lys-D-Ala-|-D-Ala. Also transpeptidation of peptidyl-alanyl moieties that are N-acyl substituents of D-alanine.</text>
        <dbReference type="EC" id="3.4.16.4"/>
    </reaction>
</comment>
<feature type="domain" description="Glycosyl transferase family 51" evidence="20">
    <location>
        <begin position="91"/>
        <end position="261"/>
    </location>
</feature>
<dbReference type="InterPro" id="IPR036950">
    <property type="entry name" value="PBP_transglycosylase"/>
</dbReference>
<evidence type="ECO:0000256" key="12">
    <source>
        <dbReference type="ARBA" id="ARBA00022984"/>
    </source>
</evidence>
<name>A0A4R6TNE0_9FLAO</name>
<dbReference type="GO" id="GO:0005886">
    <property type="term" value="C:plasma membrane"/>
    <property type="evidence" value="ECO:0007669"/>
    <property type="project" value="UniProtKB-SubCell"/>
</dbReference>
<comment type="similarity">
    <text evidence="3">In the C-terminal section; belongs to the transpeptidase family.</text>
</comment>
<evidence type="ECO:0000256" key="9">
    <source>
        <dbReference type="ARBA" id="ARBA00022679"/>
    </source>
</evidence>
<keyword evidence="15" id="KW-0961">Cell wall biogenesis/degradation</keyword>
<evidence type="ECO:0000256" key="18">
    <source>
        <dbReference type="SAM" id="Phobius"/>
    </source>
</evidence>
<comment type="pathway">
    <text evidence="2">Cell wall biogenesis; peptidoglycan biosynthesis.</text>
</comment>
<proteinExistence type="inferred from homology"/>
<dbReference type="Proteomes" id="UP000295468">
    <property type="component" value="Unassembled WGS sequence"/>
</dbReference>
<dbReference type="EMBL" id="SNYI01000002">
    <property type="protein sequence ID" value="TDQ30841.1"/>
    <property type="molecule type" value="Genomic_DNA"/>
</dbReference>
<dbReference type="GO" id="GO:0008658">
    <property type="term" value="F:penicillin binding"/>
    <property type="evidence" value="ECO:0007669"/>
    <property type="project" value="InterPro"/>
</dbReference>
<protein>
    <submittedName>
        <fullName evidence="21">Penicillin-binding protein 1A</fullName>
    </submittedName>
</protein>
<dbReference type="GO" id="GO:0009002">
    <property type="term" value="F:serine-type D-Ala-D-Ala carboxypeptidase activity"/>
    <property type="evidence" value="ECO:0007669"/>
    <property type="project" value="UniProtKB-EC"/>
</dbReference>
<keyword evidence="14" id="KW-0511">Multifunctional enzyme</keyword>
<evidence type="ECO:0000256" key="1">
    <source>
        <dbReference type="ARBA" id="ARBA00004236"/>
    </source>
</evidence>
<keyword evidence="5" id="KW-1003">Cell membrane</keyword>
<keyword evidence="9" id="KW-0808">Transferase</keyword>
<dbReference type="PANTHER" id="PTHR32282:SF11">
    <property type="entry name" value="PENICILLIN-BINDING PROTEIN 1B"/>
    <property type="match status" value="1"/>
</dbReference>
<dbReference type="PANTHER" id="PTHR32282">
    <property type="entry name" value="BINDING PROTEIN TRANSPEPTIDASE, PUTATIVE-RELATED"/>
    <property type="match status" value="1"/>
</dbReference>
<evidence type="ECO:0000256" key="10">
    <source>
        <dbReference type="ARBA" id="ARBA00022801"/>
    </source>
</evidence>
<evidence type="ECO:0000256" key="2">
    <source>
        <dbReference type="ARBA" id="ARBA00004752"/>
    </source>
</evidence>
<gene>
    <name evidence="21" type="ORF">CLV82_1537</name>
</gene>
<dbReference type="GO" id="GO:0071555">
    <property type="term" value="P:cell wall organization"/>
    <property type="evidence" value="ECO:0007669"/>
    <property type="project" value="UniProtKB-KW"/>
</dbReference>
<evidence type="ECO:0000256" key="11">
    <source>
        <dbReference type="ARBA" id="ARBA00022960"/>
    </source>
</evidence>
<accession>A0A4R6TNE0</accession>
<dbReference type="SUPFAM" id="SSF56601">
    <property type="entry name" value="beta-lactamase/transpeptidase-like"/>
    <property type="match status" value="1"/>
</dbReference>
<dbReference type="GO" id="GO:0008955">
    <property type="term" value="F:peptidoglycan glycosyltransferase activity"/>
    <property type="evidence" value="ECO:0007669"/>
    <property type="project" value="UniProtKB-EC"/>
</dbReference>